<name>K5WIB3_PHACS</name>
<reference evidence="1 2" key="1">
    <citation type="journal article" date="2012" name="BMC Genomics">
        <title>Comparative genomics of the white-rot fungi, Phanerochaete carnosa and P. chrysosporium, to elucidate the genetic basis of the distinct wood types they colonize.</title>
        <authorList>
            <person name="Suzuki H."/>
            <person name="MacDonald J."/>
            <person name="Syed K."/>
            <person name="Salamov A."/>
            <person name="Hori C."/>
            <person name="Aerts A."/>
            <person name="Henrissat B."/>
            <person name="Wiebenga A."/>
            <person name="vanKuyk P.A."/>
            <person name="Barry K."/>
            <person name="Lindquist E."/>
            <person name="LaButti K."/>
            <person name="Lapidus A."/>
            <person name="Lucas S."/>
            <person name="Coutinho P."/>
            <person name="Gong Y."/>
            <person name="Samejima M."/>
            <person name="Mahadevan R."/>
            <person name="Abou-Zaid M."/>
            <person name="de Vries R.P."/>
            <person name="Igarashi K."/>
            <person name="Yadav J.S."/>
            <person name="Grigoriev I.V."/>
            <person name="Master E.R."/>
        </authorList>
    </citation>
    <scope>NUCLEOTIDE SEQUENCE [LARGE SCALE GENOMIC DNA]</scope>
    <source>
        <strain evidence="1 2">HHB-10118-sp</strain>
    </source>
</reference>
<dbReference type="AlphaFoldDB" id="K5WIB3"/>
<dbReference type="Proteomes" id="UP000008370">
    <property type="component" value="Unassembled WGS sequence"/>
</dbReference>
<protein>
    <submittedName>
        <fullName evidence="1">Uncharacterized protein</fullName>
    </submittedName>
</protein>
<organism evidence="1 2">
    <name type="scientific">Phanerochaete carnosa (strain HHB-10118-sp)</name>
    <name type="common">White-rot fungus</name>
    <name type="synonym">Peniophora carnosa</name>
    <dbReference type="NCBI Taxonomy" id="650164"/>
    <lineage>
        <taxon>Eukaryota</taxon>
        <taxon>Fungi</taxon>
        <taxon>Dikarya</taxon>
        <taxon>Basidiomycota</taxon>
        <taxon>Agaricomycotina</taxon>
        <taxon>Agaricomycetes</taxon>
        <taxon>Polyporales</taxon>
        <taxon>Phanerochaetaceae</taxon>
        <taxon>Phanerochaete</taxon>
    </lineage>
</organism>
<dbReference type="RefSeq" id="XP_007391411.1">
    <property type="nucleotide sequence ID" value="XM_007391349.1"/>
</dbReference>
<evidence type="ECO:0000313" key="2">
    <source>
        <dbReference type="Proteomes" id="UP000008370"/>
    </source>
</evidence>
<feature type="non-terminal residue" evidence="1">
    <location>
        <position position="1"/>
    </location>
</feature>
<keyword evidence="2" id="KW-1185">Reference proteome</keyword>
<evidence type="ECO:0000313" key="1">
    <source>
        <dbReference type="EMBL" id="EKM58819.1"/>
    </source>
</evidence>
<dbReference type="HOGENOM" id="CLU_3074332_0_0_1"/>
<proteinExistence type="predicted"/>
<sequence length="53" mass="6158">FRLLVGSSALQTCQARVCRLELAFPLCTCVCPRTSWRLCIATCTRQVQRRKQW</sequence>
<gene>
    <name evidence="1" type="ORF">PHACADRAFT_169343</name>
</gene>
<dbReference type="EMBL" id="JH930469">
    <property type="protein sequence ID" value="EKM58819.1"/>
    <property type="molecule type" value="Genomic_DNA"/>
</dbReference>
<dbReference type="GeneID" id="18909467"/>
<dbReference type="InParanoid" id="K5WIB3"/>
<dbReference type="KEGG" id="pco:PHACADRAFT_169343"/>
<accession>K5WIB3</accession>